<feature type="chain" id="PRO_5042491962" description="Secreted protein" evidence="1">
    <location>
        <begin position="18"/>
        <end position="81"/>
    </location>
</feature>
<dbReference type="RefSeq" id="XP_060450936.1">
    <property type="nucleotide sequence ID" value="XM_060596476.1"/>
</dbReference>
<evidence type="ECO:0000313" key="3">
    <source>
        <dbReference type="Proteomes" id="UP001243989"/>
    </source>
</evidence>
<keyword evidence="1" id="KW-0732">Signal</keyword>
<protein>
    <recommendedName>
        <fullName evidence="4">Secreted protein</fullName>
    </recommendedName>
</protein>
<reference evidence="2" key="1">
    <citation type="submission" date="2021-06" db="EMBL/GenBank/DDBJ databases">
        <title>Comparative genomics, transcriptomics and evolutionary studies reveal genomic signatures of adaptation to plant cell wall in hemibiotrophic fungi.</title>
        <authorList>
            <consortium name="DOE Joint Genome Institute"/>
            <person name="Baroncelli R."/>
            <person name="Diaz J.F."/>
            <person name="Benocci T."/>
            <person name="Peng M."/>
            <person name="Battaglia E."/>
            <person name="Haridas S."/>
            <person name="Andreopoulos W."/>
            <person name="Labutti K."/>
            <person name="Pangilinan J."/>
            <person name="Floch G.L."/>
            <person name="Makela M.R."/>
            <person name="Henrissat B."/>
            <person name="Grigoriev I.V."/>
            <person name="Crouch J.A."/>
            <person name="De Vries R.P."/>
            <person name="Sukno S.A."/>
            <person name="Thon M.R."/>
        </authorList>
    </citation>
    <scope>NUCLEOTIDE SEQUENCE</scope>
    <source>
        <strain evidence="2">CBS 102054</strain>
    </source>
</reference>
<dbReference type="Proteomes" id="UP001243989">
    <property type="component" value="Unassembled WGS sequence"/>
</dbReference>
<proteinExistence type="predicted"/>
<dbReference type="GeneID" id="85481338"/>
<dbReference type="AlphaFoldDB" id="A0AAJ0A4J7"/>
<evidence type="ECO:0008006" key="4">
    <source>
        <dbReference type="Google" id="ProtNLM"/>
    </source>
</evidence>
<sequence>MASAALITVMCCSGALQYAQWRSAAYSVGRPYMSSICVKENKAKEKALMRNTIANESSKSYGSYQLIYCQLLRPTTGINSL</sequence>
<gene>
    <name evidence="2" type="ORF">BDP81DRAFT_90556</name>
</gene>
<organism evidence="2 3">
    <name type="scientific">Colletotrichum phormii</name>
    <dbReference type="NCBI Taxonomy" id="359342"/>
    <lineage>
        <taxon>Eukaryota</taxon>
        <taxon>Fungi</taxon>
        <taxon>Dikarya</taxon>
        <taxon>Ascomycota</taxon>
        <taxon>Pezizomycotina</taxon>
        <taxon>Sordariomycetes</taxon>
        <taxon>Hypocreomycetidae</taxon>
        <taxon>Glomerellales</taxon>
        <taxon>Glomerellaceae</taxon>
        <taxon>Colletotrichum</taxon>
        <taxon>Colletotrichum acutatum species complex</taxon>
    </lineage>
</organism>
<name>A0AAJ0A4J7_9PEZI</name>
<accession>A0AAJ0A4J7</accession>
<evidence type="ECO:0000256" key="1">
    <source>
        <dbReference type="SAM" id="SignalP"/>
    </source>
</evidence>
<dbReference type="EMBL" id="JAHMHQ010000002">
    <property type="protein sequence ID" value="KAK1654892.1"/>
    <property type="molecule type" value="Genomic_DNA"/>
</dbReference>
<feature type="signal peptide" evidence="1">
    <location>
        <begin position="1"/>
        <end position="17"/>
    </location>
</feature>
<evidence type="ECO:0000313" key="2">
    <source>
        <dbReference type="EMBL" id="KAK1654892.1"/>
    </source>
</evidence>
<keyword evidence="3" id="KW-1185">Reference proteome</keyword>
<comment type="caution">
    <text evidence="2">The sequence shown here is derived from an EMBL/GenBank/DDBJ whole genome shotgun (WGS) entry which is preliminary data.</text>
</comment>